<protein>
    <submittedName>
        <fullName evidence="1">Uncharacterized protein</fullName>
    </submittedName>
</protein>
<evidence type="ECO:0000313" key="2">
    <source>
        <dbReference type="Proteomes" id="UP001190700"/>
    </source>
</evidence>
<name>A0AAE0KZC5_9CHLO</name>
<gene>
    <name evidence="1" type="ORF">CYMTET_25278</name>
</gene>
<organism evidence="1 2">
    <name type="scientific">Cymbomonas tetramitiformis</name>
    <dbReference type="NCBI Taxonomy" id="36881"/>
    <lineage>
        <taxon>Eukaryota</taxon>
        <taxon>Viridiplantae</taxon>
        <taxon>Chlorophyta</taxon>
        <taxon>Pyramimonadophyceae</taxon>
        <taxon>Pyramimonadales</taxon>
        <taxon>Pyramimonadaceae</taxon>
        <taxon>Cymbomonas</taxon>
    </lineage>
</organism>
<keyword evidence="2" id="KW-1185">Reference proteome</keyword>
<dbReference type="EMBL" id="LGRX02013455">
    <property type="protein sequence ID" value="KAK3266074.1"/>
    <property type="molecule type" value="Genomic_DNA"/>
</dbReference>
<sequence>MVGNYSSKAQAFKQFSVAEGRWWLPTTEATVQATNEQGEELTVRTWLPARQVSMVNAHGLELHPLGRAKTELLRACTYVLFAFVTFDMTDTRVSMLKIHIRVSGPDGALAALGADTGCALGAGPGGGLPRAVQLPEAVVGARQGPIGSSQ</sequence>
<dbReference type="Proteomes" id="UP001190700">
    <property type="component" value="Unassembled WGS sequence"/>
</dbReference>
<dbReference type="AlphaFoldDB" id="A0AAE0KZC5"/>
<reference evidence="1 2" key="1">
    <citation type="journal article" date="2015" name="Genome Biol. Evol.">
        <title>Comparative Genomics of a Bacterivorous Green Alga Reveals Evolutionary Causalities and Consequences of Phago-Mixotrophic Mode of Nutrition.</title>
        <authorList>
            <person name="Burns J.A."/>
            <person name="Paasch A."/>
            <person name="Narechania A."/>
            <person name="Kim E."/>
        </authorList>
    </citation>
    <scope>NUCLEOTIDE SEQUENCE [LARGE SCALE GENOMIC DNA]</scope>
    <source>
        <strain evidence="1 2">PLY_AMNH</strain>
    </source>
</reference>
<accession>A0AAE0KZC5</accession>
<evidence type="ECO:0000313" key="1">
    <source>
        <dbReference type="EMBL" id="KAK3266074.1"/>
    </source>
</evidence>
<proteinExistence type="predicted"/>
<comment type="caution">
    <text evidence="1">The sequence shown here is derived from an EMBL/GenBank/DDBJ whole genome shotgun (WGS) entry which is preliminary data.</text>
</comment>